<dbReference type="InterPro" id="IPR010131">
    <property type="entry name" value="MdtP/NodT-like"/>
</dbReference>
<accession>A0A558HM93</accession>
<keyword evidence="3" id="KW-0732">Signal</keyword>
<gene>
    <name evidence="4" type="ORF">FQP86_10020</name>
</gene>
<dbReference type="STRING" id="553385.GCA_000591415_02314"/>
<feature type="chain" id="PRO_5021815076" evidence="3">
    <location>
        <begin position="19"/>
        <end position="411"/>
    </location>
</feature>
<dbReference type="PANTHER" id="PTHR30203">
    <property type="entry name" value="OUTER MEMBRANE CATION EFFLUX PROTEIN"/>
    <property type="match status" value="1"/>
</dbReference>
<reference evidence="4 5" key="1">
    <citation type="submission" date="2019-07" db="EMBL/GenBank/DDBJ databases">
        <title>Diversity of Bacteria from Kongsfjorden, Arctic.</title>
        <authorList>
            <person name="Yu Y."/>
        </authorList>
    </citation>
    <scope>NUCLEOTIDE SEQUENCE [LARGE SCALE GENOMIC DNA]</scope>
    <source>
        <strain evidence="4 5">SM1923</strain>
    </source>
</reference>
<sequence length="411" mass="45584">MTTVTAALALSLSSTASALTLDDALLLAERNAPVLAARRAGHEAARQTALPAGELPDPELKLGLQNVPISGDERGSLNSERMTSQTVGYKQQVTSRDKRAAREALADADIQKAAIEQQIALIKVRRDTAVAWISARATEQKLALFPALYDENTLLASAIRARLSSGQGGPADDITPRIEAALLDEQRDVLIETGQEQRARLRRYIGAHADEALQGSLPDWSIPTPTLQQHLEHHPELTIYRSQLAQTEARIDTALAAKTPDWSWELDYHRRGREFGDMMSVQFSMDLPLFSGDRQDPLIAAARARHTELEAEREVALRHHIRELEEDTARYQRLVQSVTRHQDILLPLAEEKVTLQMAAYRAGNGTLEGVIAARRDRLDAHLALIESRVQRALVSARLYFTFVKLSREVAS</sequence>
<dbReference type="InterPro" id="IPR003423">
    <property type="entry name" value="OMP_efflux"/>
</dbReference>
<dbReference type="Proteomes" id="UP000319941">
    <property type="component" value="Unassembled WGS sequence"/>
</dbReference>
<name>A0A558HM93_9GAMM</name>
<proteinExistence type="inferred from homology"/>
<evidence type="ECO:0000313" key="5">
    <source>
        <dbReference type="Proteomes" id="UP000319941"/>
    </source>
</evidence>
<keyword evidence="2" id="KW-0175">Coiled coil</keyword>
<comment type="similarity">
    <text evidence="1">Belongs to the outer membrane factor (OMF) (TC 1.B.17) family.</text>
</comment>
<feature type="signal peptide" evidence="3">
    <location>
        <begin position="1"/>
        <end position="18"/>
    </location>
</feature>
<dbReference type="EMBL" id="VNFH01000006">
    <property type="protein sequence ID" value="TVU70247.1"/>
    <property type="molecule type" value="Genomic_DNA"/>
</dbReference>
<dbReference type="Pfam" id="PF02321">
    <property type="entry name" value="OEP"/>
    <property type="match status" value="1"/>
</dbReference>
<dbReference type="AlphaFoldDB" id="A0A558HM93"/>
<evidence type="ECO:0000256" key="2">
    <source>
        <dbReference type="SAM" id="Coils"/>
    </source>
</evidence>
<evidence type="ECO:0000256" key="3">
    <source>
        <dbReference type="SAM" id="SignalP"/>
    </source>
</evidence>
<feature type="coiled-coil region" evidence="2">
    <location>
        <begin position="299"/>
        <end position="341"/>
    </location>
</feature>
<dbReference type="SUPFAM" id="SSF56954">
    <property type="entry name" value="Outer membrane efflux proteins (OEP)"/>
    <property type="match status" value="1"/>
</dbReference>
<dbReference type="Gene3D" id="1.20.1600.10">
    <property type="entry name" value="Outer membrane efflux proteins (OEP)"/>
    <property type="match status" value="1"/>
</dbReference>
<evidence type="ECO:0000313" key="4">
    <source>
        <dbReference type="EMBL" id="TVU70247.1"/>
    </source>
</evidence>
<dbReference type="GO" id="GO:0015562">
    <property type="term" value="F:efflux transmembrane transporter activity"/>
    <property type="evidence" value="ECO:0007669"/>
    <property type="project" value="InterPro"/>
</dbReference>
<comment type="caution">
    <text evidence="4">The sequence shown here is derived from an EMBL/GenBank/DDBJ whole genome shotgun (WGS) entry which is preliminary data.</text>
</comment>
<protein>
    <submittedName>
        <fullName evidence="4">TolC family protein</fullName>
    </submittedName>
</protein>
<evidence type="ECO:0000256" key="1">
    <source>
        <dbReference type="ARBA" id="ARBA00007613"/>
    </source>
</evidence>
<dbReference type="OrthoDB" id="5607838at2"/>
<organism evidence="4 5">
    <name type="scientific">Cobetia crustatorum</name>
    <dbReference type="NCBI Taxonomy" id="553385"/>
    <lineage>
        <taxon>Bacteria</taxon>
        <taxon>Pseudomonadati</taxon>
        <taxon>Pseudomonadota</taxon>
        <taxon>Gammaproteobacteria</taxon>
        <taxon>Oceanospirillales</taxon>
        <taxon>Halomonadaceae</taxon>
        <taxon>Cobetia</taxon>
    </lineage>
</organism>
<keyword evidence="5" id="KW-1185">Reference proteome</keyword>